<dbReference type="InterPro" id="IPR029063">
    <property type="entry name" value="SAM-dependent_MTases_sf"/>
</dbReference>
<proteinExistence type="predicted"/>
<accession>A0A9P8RTG3</accession>
<dbReference type="Gene3D" id="3.40.50.150">
    <property type="entry name" value="Vaccinia Virus protein VP39"/>
    <property type="match status" value="1"/>
</dbReference>
<name>A0A9P8RTG3_9PEZI</name>
<reference evidence="1" key="1">
    <citation type="submission" date="2021-03" db="EMBL/GenBank/DDBJ databases">
        <title>Comparative genomics and phylogenomic investigation of the class Geoglossomycetes provide insights into ecological specialization and systematics.</title>
        <authorList>
            <person name="Melie T."/>
            <person name="Pirro S."/>
            <person name="Miller A.N."/>
            <person name="Quandt A."/>
        </authorList>
    </citation>
    <scope>NUCLEOTIDE SEQUENCE</scope>
    <source>
        <strain evidence="1">CAQ_001_2017</strain>
    </source>
</reference>
<dbReference type="Proteomes" id="UP000750711">
    <property type="component" value="Unassembled WGS sequence"/>
</dbReference>
<sequence length="188" mass="20882">MNGYWLLDLSASLPSSSTYIGTDIAPQLFPSDYGDAFTFKCQSITELWPLEWSDSFDLVHQRLVLPAVSPEIARETVYNLVKMVKPGGYIQLVEPDISAIGKGIANETPAQHKYAEINDQVFSMTGGNIKPGPYLREWLEACDLEEIEDRELDLGTGVRGKNTAMAESSIENMLKMVSNFKRVAQGET</sequence>
<comment type="caution">
    <text evidence="1">The sequence shown here is derived from an EMBL/GenBank/DDBJ whole genome shotgun (WGS) entry which is preliminary data.</text>
</comment>
<dbReference type="SUPFAM" id="SSF53335">
    <property type="entry name" value="S-adenosyl-L-methionine-dependent methyltransferases"/>
    <property type="match status" value="1"/>
</dbReference>
<gene>
    <name evidence="1" type="ORF">GP486_000634</name>
</gene>
<evidence type="ECO:0000313" key="1">
    <source>
        <dbReference type="EMBL" id="KAH0565966.1"/>
    </source>
</evidence>
<keyword evidence="2" id="KW-1185">Reference proteome</keyword>
<protein>
    <recommendedName>
        <fullName evidence="3">Methyltransferase domain-containing protein</fullName>
    </recommendedName>
</protein>
<organism evidence="1 2">
    <name type="scientific">Trichoglossum hirsutum</name>
    <dbReference type="NCBI Taxonomy" id="265104"/>
    <lineage>
        <taxon>Eukaryota</taxon>
        <taxon>Fungi</taxon>
        <taxon>Dikarya</taxon>
        <taxon>Ascomycota</taxon>
        <taxon>Pezizomycotina</taxon>
        <taxon>Geoglossomycetes</taxon>
        <taxon>Geoglossales</taxon>
        <taxon>Geoglossaceae</taxon>
        <taxon>Trichoglossum</taxon>
    </lineage>
</organism>
<evidence type="ECO:0008006" key="3">
    <source>
        <dbReference type="Google" id="ProtNLM"/>
    </source>
</evidence>
<evidence type="ECO:0000313" key="2">
    <source>
        <dbReference type="Proteomes" id="UP000750711"/>
    </source>
</evidence>
<dbReference type="EMBL" id="JAGHQM010000046">
    <property type="protein sequence ID" value="KAH0565966.1"/>
    <property type="molecule type" value="Genomic_DNA"/>
</dbReference>
<dbReference type="AlphaFoldDB" id="A0A9P8RTG3"/>